<dbReference type="PANTHER" id="PTHR48228">
    <property type="entry name" value="SUCCINYL-COA--D-CITRAMALATE COA-TRANSFERASE"/>
    <property type="match status" value="1"/>
</dbReference>
<dbReference type="PANTHER" id="PTHR48228:SF4">
    <property type="entry name" value="BLR3030 PROTEIN"/>
    <property type="match status" value="1"/>
</dbReference>
<dbReference type="GO" id="GO:0016740">
    <property type="term" value="F:transferase activity"/>
    <property type="evidence" value="ECO:0007669"/>
    <property type="project" value="UniProtKB-KW"/>
</dbReference>
<name>A0ABX4MU54_9MICC</name>
<keyword evidence="2" id="KW-1185">Reference proteome</keyword>
<dbReference type="RefSeq" id="WP_245858241.1">
    <property type="nucleotide sequence ID" value="NZ_PGEY01000001.1"/>
</dbReference>
<proteinExistence type="predicted"/>
<dbReference type="Gene3D" id="3.40.50.10540">
    <property type="entry name" value="Crotonobetainyl-coa:carnitine coa-transferase, domain 1"/>
    <property type="match status" value="1"/>
</dbReference>
<keyword evidence="1" id="KW-0808">Transferase</keyword>
<protein>
    <submittedName>
        <fullName evidence="1">CoA transferase family III</fullName>
    </submittedName>
</protein>
<dbReference type="InterPro" id="IPR023606">
    <property type="entry name" value="CoA-Trfase_III_dom_1_sf"/>
</dbReference>
<comment type="caution">
    <text evidence="1">The sequence shown here is derived from an EMBL/GenBank/DDBJ whole genome shotgun (WGS) entry which is preliminary data.</text>
</comment>
<dbReference type="InterPro" id="IPR003673">
    <property type="entry name" value="CoA-Trfase_fam_III"/>
</dbReference>
<organism evidence="1 2">
    <name type="scientific">Glutamicibacter mysorens</name>
    <dbReference type="NCBI Taxonomy" id="257984"/>
    <lineage>
        <taxon>Bacteria</taxon>
        <taxon>Bacillati</taxon>
        <taxon>Actinomycetota</taxon>
        <taxon>Actinomycetes</taxon>
        <taxon>Micrococcales</taxon>
        <taxon>Micrococcaceae</taxon>
        <taxon>Glutamicibacter</taxon>
    </lineage>
</organism>
<sequence>MLHSEEERASMEHVLGSGFHEHQLLEAAGNWPVSGPIAWWGGPLDVEQLAARSVGLVCSALNALSTPPLRAASATADIAAAFASSAHLRIAGENTQGFAPHSGFYRTADGWIRTHANYPHHESALKSALGMSSGSGIADALAGLPAHDAQERIVAAGGVAARVRSRQQWLSSAEGKVAGNGHWAQFSMRPLASALFWKYDPRAGLPLQGLKVLDLTRVIAGPTATRTLAAFGAQVLRVDGPRLPELPWQHVDTGFGKRSTVLDAKSAAGRAKIHELLQDADVVILGYRPGALAAAGFGRDELAQRYPRLMIAELGAWGFSGPWAQRRGFDSVVQAATGIAQAYSGDGRTPGALPVQALDHATGYGLAAAIIALAGARSAQGRTGAVRFSLARTAHALFALDEGREYPADFGSGVQLRQMDSSYGMLEYVPPPFSFAGHAMDYPHPPAPYGESKPAWS</sequence>
<evidence type="ECO:0000313" key="2">
    <source>
        <dbReference type="Proteomes" id="UP000229263"/>
    </source>
</evidence>
<dbReference type="EMBL" id="PGEY01000001">
    <property type="protein sequence ID" value="PJJ42920.1"/>
    <property type="molecule type" value="Genomic_DNA"/>
</dbReference>
<evidence type="ECO:0000313" key="1">
    <source>
        <dbReference type="EMBL" id="PJJ42920.1"/>
    </source>
</evidence>
<accession>A0ABX4MU54</accession>
<dbReference type="Pfam" id="PF02515">
    <property type="entry name" value="CoA_transf_3"/>
    <property type="match status" value="1"/>
</dbReference>
<reference evidence="1 2" key="1">
    <citation type="submission" date="2017-11" db="EMBL/GenBank/DDBJ databases">
        <title>Sequencing the genomes of 1000 actinobacteria strains.</title>
        <authorList>
            <person name="Klenk H.-P."/>
        </authorList>
    </citation>
    <scope>NUCLEOTIDE SEQUENCE [LARGE SCALE GENOMIC DNA]</scope>
    <source>
        <strain evidence="1 2">DSM 12798</strain>
    </source>
</reference>
<dbReference type="Proteomes" id="UP000229263">
    <property type="component" value="Unassembled WGS sequence"/>
</dbReference>
<dbReference type="SUPFAM" id="SSF89796">
    <property type="entry name" value="CoA-transferase family III (CaiB/BaiF)"/>
    <property type="match status" value="2"/>
</dbReference>
<gene>
    <name evidence="1" type="ORF">ATK23_0077</name>
</gene>
<dbReference type="InterPro" id="IPR050509">
    <property type="entry name" value="CoA-transferase_III"/>
</dbReference>